<dbReference type="AlphaFoldDB" id="A0AAU9U360"/>
<comment type="caution">
    <text evidence="1">The sequence shown here is derived from an EMBL/GenBank/DDBJ whole genome shotgun (WGS) entry which is preliminary data.</text>
</comment>
<accession>A0AAU9U360</accession>
<name>A0AAU9U360_EUPED</name>
<keyword evidence="2" id="KW-1185">Reference proteome</keyword>
<proteinExistence type="predicted"/>
<dbReference type="EMBL" id="CAKOGL010000013">
    <property type="protein sequence ID" value="CAH2093578.1"/>
    <property type="molecule type" value="Genomic_DNA"/>
</dbReference>
<gene>
    <name evidence="1" type="ORF">EEDITHA_LOCUS9231</name>
</gene>
<dbReference type="PANTHER" id="PTHR36693:SF1">
    <property type="entry name" value="GH02722P"/>
    <property type="match status" value="1"/>
</dbReference>
<dbReference type="Pfam" id="PF16065">
    <property type="entry name" value="DUF4807"/>
    <property type="match status" value="1"/>
</dbReference>
<evidence type="ECO:0000313" key="1">
    <source>
        <dbReference type="EMBL" id="CAH2093578.1"/>
    </source>
</evidence>
<dbReference type="InterPro" id="IPR032072">
    <property type="entry name" value="DUF4807"/>
</dbReference>
<reference evidence="1" key="1">
    <citation type="submission" date="2022-03" db="EMBL/GenBank/DDBJ databases">
        <authorList>
            <person name="Tunstrom K."/>
        </authorList>
    </citation>
    <scope>NUCLEOTIDE SEQUENCE</scope>
</reference>
<dbReference type="Proteomes" id="UP001153954">
    <property type="component" value="Unassembled WGS sequence"/>
</dbReference>
<evidence type="ECO:0000313" key="2">
    <source>
        <dbReference type="Proteomes" id="UP001153954"/>
    </source>
</evidence>
<protein>
    <submittedName>
        <fullName evidence="1">Uncharacterized protein</fullName>
    </submittedName>
</protein>
<organism evidence="1 2">
    <name type="scientific">Euphydryas editha</name>
    <name type="common">Edith's checkerspot</name>
    <dbReference type="NCBI Taxonomy" id="104508"/>
    <lineage>
        <taxon>Eukaryota</taxon>
        <taxon>Metazoa</taxon>
        <taxon>Ecdysozoa</taxon>
        <taxon>Arthropoda</taxon>
        <taxon>Hexapoda</taxon>
        <taxon>Insecta</taxon>
        <taxon>Pterygota</taxon>
        <taxon>Neoptera</taxon>
        <taxon>Endopterygota</taxon>
        <taxon>Lepidoptera</taxon>
        <taxon>Glossata</taxon>
        <taxon>Ditrysia</taxon>
        <taxon>Papilionoidea</taxon>
        <taxon>Nymphalidae</taxon>
        <taxon>Nymphalinae</taxon>
        <taxon>Euphydryas</taxon>
    </lineage>
</organism>
<sequence length="256" mass="29382">MQLVTKVHLYRSPYTICYISEDRIILPDEYSSKSIGVKVNTSDFNIGDEIEIKNDNIKELKKKSLKLSTTALFLQPFLKECLNSEVYRTNVLRNFNELSGNPNSGTLFLKLILEPPDKEVIDYAWNYRISVLIWTRVEVENAFSWLSTLGGAYSALGDYFEHCAEEAGKISMRQYALSKILGDESLAARSKLYSAIAYAQRGKLKLAKYLVKNIAKYARETNDKRLNRMCQGVWVKLKYLKDKAKKDNCVERVCSK</sequence>
<dbReference type="PANTHER" id="PTHR36693">
    <property type="entry name" value="GH02722P"/>
    <property type="match status" value="1"/>
</dbReference>